<feature type="compositionally biased region" description="Basic and acidic residues" evidence="1">
    <location>
        <begin position="1"/>
        <end position="13"/>
    </location>
</feature>
<evidence type="ECO:0000313" key="3">
    <source>
        <dbReference type="Proteomes" id="UP000694240"/>
    </source>
</evidence>
<dbReference type="PANTHER" id="PTHR31228:SF3">
    <property type="entry name" value="CYSTATIN-LIKE PROTEIN"/>
    <property type="match status" value="1"/>
</dbReference>
<evidence type="ECO:0000256" key="1">
    <source>
        <dbReference type="SAM" id="MobiDB-lite"/>
    </source>
</evidence>
<proteinExistence type="predicted"/>
<sequence length="235" mass="27039">MVPKLIDGHVKDDREDEEIDDDSVEVDGDSEESYTSGEDVNPEWDNDSFDGREYHSSDDQREYEDKDFERRARFYRRTVIETKGFFEATDEFPPYLWAGIATVPGLDDDLEEGLTVRQFLANMTSLCLEKYNKHKGFNVKLDHVLRANFDPGGRTTYYITFAARESDSPDAPLVEYQAKVVWSAGKTYPILCRPTSPPKMGIFVTSPIQISTCFVIFSRILYSFFFVLHSCKLND</sequence>
<feature type="compositionally biased region" description="Basic and acidic residues" evidence="1">
    <location>
        <begin position="49"/>
        <end position="63"/>
    </location>
</feature>
<dbReference type="PANTHER" id="PTHR31228">
    <property type="entry name" value="CYSTATIN/MONELLIN SUPERFAMILY PROTEIN"/>
    <property type="match status" value="1"/>
</dbReference>
<dbReference type="NCBIfam" id="TIGR01638">
    <property type="entry name" value="Atha_cystat_rel"/>
    <property type="match status" value="1"/>
</dbReference>
<name>A0A8T2ANK7_9BRAS</name>
<comment type="caution">
    <text evidence="2">The sequence shown here is derived from an EMBL/GenBank/DDBJ whole genome shotgun (WGS) entry which is preliminary data.</text>
</comment>
<reference evidence="2 3" key="1">
    <citation type="submission" date="2020-12" db="EMBL/GenBank/DDBJ databases">
        <title>Concerted genomic and epigenomic changes stabilize Arabidopsis allopolyploids.</title>
        <authorList>
            <person name="Chen Z."/>
        </authorList>
    </citation>
    <scope>NUCLEOTIDE SEQUENCE [LARGE SCALE GENOMIC DNA]</scope>
    <source>
        <strain evidence="2">Allo738</strain>
        <tissue evidence="2">Leaf</tissue>
    </source>
</reference>
<gene>
    <name evidence="2" type="ORF">ISN45_Aa03g005580</name>
</gene>
<dbReference type="AlphaFoldDB" id="A0A8T2ANK7"/>
<evidence type="ECO:0000313" key="2">
    <source>
        <dbReference type="EMBL" id="KAG7576130.1"/>
    </source>
</evidence>
<dbReference type="Proteomes" id="UP000694240">
    <property type="component" value="Chromosome 8"/>
</dbReference>
<protein>
    <submittedName>
        <fullName evidence="2">Cystatin-related plant</fullName>
    </submittedName>
</protein>
<dbReference type="InterPro" id="IPR006525">
    <property type="entry name" value="Cystatin-related_pln"/>
</dbReference>
<feature type="compositionally biased region" description="Acidic residues" evidence="1">
    <location>
        <begin position="14"/>
        <end position="32"/>
    </location>
</feature>
<keyword evidence="3" id="KW-1185">Reference proteome</keyword>
<accession>A0A8T2ANK7</accession>
<organism evidence="2 3">
    <name type="scientific">Arabidopsis thaliana x Arabidopsis arenosa</name>
    <dbReference type="NCBI Taxonomy" id="1240361"/>
    <lineage>
        <taxon>Eukaryota</taxon>
        <taxon>Viridiplantae</taxon>
        <taxon>Streptophyta</taxon>
        <taxon>Embryophyta</taxon>
        <taxon>Tracheophyta</taxon>
        <taxon>Spermatophyta</taxon>
        <taxon>Magnoliopsida</taxon>
        <taxon>eudicotyledons</taxon>
        <taxon>Gunneridae</taxon>
        <taxon>Pentapetalae</taxon>
        <taxon>rosids</taxon>
        <taxon>malvids</taxon>
        <taxon>Brassicales</taxon>
        <taxon>Brassicaceae</taxon>
        <taxon>Camelineae</taxon>
        <taxon>Arabidopsis</taxon>
    </lineage>
</organism>
<dbReference type="EMBL" id="JAEFBK010000008">
    <property type="protein sequence ID" value="KAG7576130.1"/>
    <property type="molecule type" value="Genomic_DNA"/>
</dbReference>
<feature type="region of interest" description="Disordered" evidence="1">
    <location>
        <begin position="1"/>
        <end position="63"/>
    </location>
</feature>